<dbReference type="InterPro" id="IPR012867">
    <property type="entry name" value="DUF1648"/>
</dbReference>
<feature type="transmembrane region" description="Helical" evidence="1">
    <location>
        <begin position="62"/>
        <end position="83"/>
    </location>
</feature>
<protein>
    <submittedName>
        <fullName evidence="3">DUF1648 domain-containing protein</fullName>
    </submittedName>
</protein>
<evidence type="ECO:0000313" key="3">
    <source>
        <dbReference type="EMBL" id="MBD3942387.1"/>
    </source>
</evidence>
<keyword evidence="1" id="KW-0812">Transmembrane</keyword>
<evidence type="ECO:0000313" key="4">
    <source>
        <dbReference type="Proteomes" id="UP000598426"/>
    </source>
</evidence>
<dbReference type="Pfam" id="PF07853">
    <property type="entry name" value="DUF1648"/>
    <property type="match status" value="1"/>
</dbReference>
<dbReference type="RefSeq" id="WP_191172008.1">
    <property type="nucleotide sequence ID" value="NZ_JACXZS010000007.1"/>
</dbReference>
<feature type="transmembrane region" description="Helical" evidence="1">
    <location>
        <begin position="95"/>
        <end position="117"/>
    </location>
</feature>
<evidence type="ECO:0000256" key="1">
    <source>
        <dbReference type="SAM" id="Phobius"/>
    </source>
</evidence>
<organism evidence="3 4">
    <name type="scientific">Microbacterium helvum</name>
    <dbReference type="NCBI Taxonomy" id="2773713"/>
    <lineage>
        <taxon>Bacteria</taxon>
        <taxon>Bacillati</taxon>
        <taxon>Actinomycetota</taxon>
        <taxon>Actinomycetes</taxon>
        <taxon>Micrococcales</taxon>
        <taxon>Microbacteriaceae</taxon>
        <taxon>Microbacterium</taxon>
    </lineage>
</organism>
<feature type="transmembrane region" description="Helical" evidence="1">
    <location>
        <begin position="12"/>
        <end position="33"/>
    </location>
</feature>
<feature type="transmembrane region" description="Helical" evidence="1">
    <location>
        <begin position="181"/>
        <end position="207"/>
    </location>
</feature>
<feature type="transmembrane region" description="Helical" evidence="1">
    <location>
        <begin position="129"/>
        <end position="150"/>
    </location>
</feature>
<evidence type="ECO:0000259" key="2">
    <source>
        <dbReference type="Pfam" id="PF07853"/>
    </source>
</evidence>
<reference evidence="3 4" key="1">
    <citation type="submission" date="2020-09" db="EMBL/GenBank/DDBJ databases">
        <title>Isolation and identification of active actinomycetes.</title>
        <authorList>
            <person name="Li X."/>
        </authorList>
    </citation>
    <scope>NUCLEOTIDE SEQUENCE [LARGE SCALE GENOMIC DNA]</scope>
    <source>
        <strain evidence="3 4">NEAU-LLC</strain>
    </source>
</reference>
<comment type="caution">
    <text evidence="3">The sequence shown here is derived from an EMBL/GenBank/DDBJ whole genome shotgun (WGS) entry which is preliminary data.</text>
</comment>
<proteinExistence type="predicted"/>
<gene>
    <name evidence="3" type="ORF">IF188_11825</name>
</gene>
<keyword evidence="1" id="KW-1133">Transmembrane helix</keyword>
<keyword evidence="1" id="KW-0472">Membrane</keyword>
<accession>A0ABR8NP06</accession>
<dbReference type="EMBL" id="JACXZS010000007">
    <property type="protein sequence ID" value="MBD3942387.1"/>
    <property type="molecule type" value="Genomic_DNA"/>
</dbReference>
<name>A0ABR8NP06_9MICO</name>
<feature type="domain" description="DUF1648" evidence="2">
    <location>
        <begin position="22"/>
        <end position="60"/>
    </location>
</feature>
<sequence length="335" mass="35009">MTRSDLPVRRFLLAGVWLPVVLVAAGVVVQLIALPQLPATVAVHWNAAGEADGFAPAWTQPLMTVLFGLGLPLLMAFTSLGGLRRGDRGPTYRLMGASAAAVSALVTVALTGTLVMQVGLDDASQAPTVWAPLVASLVVAAVVGVVAWFLQPRTESMDAATRPVAPLALGPHERVLWMRTIAMTTGAAVLIVAAVLLVAVGAVVAWVTGAEPAIAWLLTGVAVILVFFAATTLAFHVRVDDSGLQVVSVLGFPRFRVPLGDVDSAAHVLVNPMGEFGGWGMRIAPQGRRFGIVLRTGEALEVTRRNGRRFVVTVDDAATAAALLEALVQRSAARS</sequence>
<keyword evidence="4" id="KW-1185">Reference proteome</keyword>
<dbReference type="Proteomes" id="UP000598426">
    <property type="component" value="Unassembled WGS sequence"/>
</dbReference>
<feature type="transmembrane region" description="Helical" evidence="1">
    <location>
        <begin position="213"/>
        <end position="235"/>
    </location>
</feature>